<dbReference type="InterPro" id="IPR002902">
    <property type="entry name" value="GNK2"/>
</dbReference>
<dbReference type="Gene3D" id="1.10.510.10">
    <property type="entry name" value="Transferase(Phosphotransferase) domain 1"/>
    <property type="match status" value="1"/>
</dbReference>
<dbReference type="Pfam" id="PF01657">
    <property type="entry name" value="Stress-antifung"/>
    <property type="match status" value="4"/>
</dbReference>
<evidence type="ECO:0000259" key="14">
    <source>
        <dbReference type="PROSITE" id="PS50011"/>
    </source>
</evidence>
<dbReference type="InterPro" id="IPR038408">
    <property type="entry name" value="GNK2_sf"/>
</dbReference>
<evidence type="ECO:0000313" key="16">
    <source>
        <dbReference type="EMBL" id="KAF4379367.1"/>
    </source>
</evidence>
<feature type="compositionally biased region" description="Low complexity" evidence="11">
    <location>
        <begin position="637"/>
        <end position="648"/>
    </location>
</feature>
<evidence type="ECO:0000256" key="7">
    <source>
        <dbReference type="ARBA" id="ARBA00022840"/>
    </source>
</evidence>
<dbReference type="InterPro" id="IPR011009">
    <property type="entry name" value="Kinase-like_dom_sf"/>
</dbReference>
<keyword evidence="7 10" id="KW-0067">ATP-binding</keyword>
<keyword evidence="8" id="KW-0675">Receptor</keyword>
<feature type="chain" id="PRO_5029519269" description="Cysteine-rich receptor-like protein kinase 2" evidence="13">
    <location>
        <begin position="22"/>
        <end position="1023"/>
    </location>
</feature>
<evidence type="ECO:0000256" key="13">
    <source>
        <dbReference type="SAM" id="SignalP"/>
    </source>
</evidence>
<dbReference type="PANTHER" id="PTHR47973">
    <property type="entry name" value="CYSTEINE-RICH RECEPTOR-LIKE PROTEIN KINASE 3"/>
    <property type="match status" value="1"/>
</dbReference>
<dbReference type="InterPro" id="IPR001245">
    <property type="entry name" value="Ser-Thr/Tyr_kinase_cat_dom"/>
</dbReference>
<keyword evidence="9" id="KW-0325">Glycoprotein</keyword>
<dbReference type="InterPro" id="IPR000719">
    <property type="entry name" value="Prot_kinase_dom"/>
</dbReference>
<evidence type="ECO:0000256" key="10">
    <source>
        <dbReference type="PROSITE-ProRule" id="PRU10141"/>
    </source>
</evidence>
<dbReference type="SMART" id="SM00220">
    <property type="entry name" value="S_TKc"/>
    <property type="match status" value="1"/>
</dbReference>
<dbReference type="PROSITE" id="PS51473">
    <property type="entry name" value="GNK2"/>
    <property type="match status" value="3"/>
</dbReference>
<keyword evidence="12" id="KW-0472">Membrane</keyword>
<evidence type="ECO:0000256" key="4">
    <source>
        <dbReference type="ARBA" id="ARBA00022737"/>
    </source>
</evidence>
<feature type="signal peptide" evidence="13">
    <location>
        <begin position="1"/>
        <end position="21"/>
    </location>
</feature>
<keyword evidence="12" id="KW-1133">Transmembrane helix</keyword>
<dbReference type="Gene3D" id="3.30.430.20">
    <property type="entry name" value="Gnk2 domain, C-X8-C-X2-C motif"/>
    <property type="match status" value="4"/>
</dbReference>
<evidence type="ECO:0000256" key="9">
    <source>
        <dbReference type="ARBA" id="ARBA00023180"/>
    </source>
</evidence>
<comment type="caution">
    <text evidence="16">The sequence shown here is derived from an EMBL/GenBank/DDBJ whole genome shotgun (WGS) entry which is preliminary data.</text>
</comment>
<reference evidence="16 17" key="1">
    <citation type="journal article" date="2020" name="bioRxiv">
        <title>Sequence and annotation of 42 cannabis genomes reveals extensive copy number variation in cannabinoid synthesis and pathogen resistance genes.</title>
        <authorList>
            <person name="Mckernan K.J."/>
            <person name="Helbert Y."/>
            <person name="Kane L.T."/>
            <person name="Ebling H."/>
            <person name="Zhang L."/>
            <person name="Liu B."/>
            <person name="Eaton Z."/>
            <person name="Mclaughlin S."/>
            <person name="Kingan S."/>
            <person name="Baybayan P."/>
            <person name="Concepcion G."/>
            <person name="Jordan M."/>
            <person name="Riva A."/>
            <person name="Barbazuk W."/>
            <person name="Harkins T."/>
        </authorList>
    </citation>
    <scope>NUCLEOTIDE SEQUENCE [LARGE SCALE GENOMIC DNA]</scope>
    <source>
        <strain evidence="17">cv. Jamaican Lion 4</strain>
        <tissue evidence="16">Leaf</tissue>
    </source>
</reference>
<feature type="transmembrane region" description="Helical" evidence="12">
    <location>
        <begin position="928"/>
        <end position="951"/>
    </location>
</feature>
<dbReference type="AlphaFoldDB" id="A0A7J6G919"/>
<evidence type="ECO:0000256" key="1">
    <source>
        <dbReference type="ARBA" id="ARBA00022527"/>
    </source>
</evidence>
<dbReference type="Gene3D" id="3.30.200.20">
    <property type="entry name" value="Phosphorylase Kinase, domain 1"/>
    <property type="match status" value="2"/>
</dbReference>
<feature type="domain" description="Gnk2-homologous" evidence="15">
    <location>
        <begin position="25"/>
        <end position="128"/>
    </location>
</feature>
<protein>
    <recommendedName>
        <fullName evidence="18">Cysteine-rich receptor-like protein kinase 2</fullName>
    </recommendedName>
</protein>
<dbReference type="PROSITE" id="PS00107">
    <property type="entry name" value="PROTEIN_KINASE_ATP"/>
    <property type="match status" value="1"/>
</dbReference>
<dbReference type="CDD" id="cd14066">
    <property type="entry name" value="STKc_IRAK"/>
    <property type="match status" value="1"/>
</dbReference>
<name>A0A7J6G919_CANSA</name>
<evidence type="ECO:0000256" key="12">
    <source>
        <dbReference type="SAM" id="Phobius"/>
    </source>
</evidence>
<dbReference type="PROSITE" id="PS00108">
    <property type="entry name" value="PROTEIN_KINASE_ST"/>
    <property type="match status" value="1"/>
</dbReference>
<dbReference type="FunFam" id="3.30.430.20:FF:000014">
    <property type="entry name" value="Cysteine-rich receptor-like protein kinase 2"/>
    <property type="match status" value="2"/>
</dbReference>
<evidence type="ECO:0000256" key="3">
    <source>
        <dbReference type="ARBA" id="ARBA00022729"/>
    </source>
</evidence>
<accession>A0A7J6G919</accession>
<keyword evidence="4" id="KW-0677">Repeat</keyword>
<feature type="domain" description="Gnk2-homologous" evidence="15">
    <location>
        <begin position="710"/>
        <end position="813"/>
    </location>
</feature>
<dbReference type="FunFam" id="3.30.200.20:FF:000177">
    <property type="entry name" value="Cysteine-rich receptor-like protein kinase 2"/>
    <property type="match status" value="1"/>
</dbReference>
<dbReference type="FunFam" id="3.30.430.20:FF:000017">
    <property type="entry name" value="Cysteine-rich receptor-like protein kinase 2"/>
    <property type="match status" value="1"/>
</dbReference>
<feature type="binding site" evidence="10">
    <location>
        <position position="365"/>
    </location>
    <ligand>
        <name>ATP</name>
        <dbReference type="ChEBI" id="CHEBI:30616"/>
    </ligand>
</feature>
<dbReference type="InterPro" id="IPR008271">
    <property type="entry name" value="Ser/Thr_kinase_AS"/>
</dbReference>
<feature type="transmembrane region" description="Helical" evidence="12">
    <location>
        <begin position="269"/>
        <end position="292"/>
    </location>
</feature>
<dbReference type="GO" id="GO:0005524">
    <property type="term" value="F:ATP binding"/>
    <property type="evidence" value="ECO:0007669"/>
    <property type="project" value="UniProtKB-UniRule"/>
</dbReference>
<evidence type="ECO:0000256" key="11">
    <source>
        <dbReference type="SAM" id="MobiDB-lite"/>
    </source>
</evidence>
<dbReference type="SUPFAM" id="SSF56112">
    <property type="entry name" value="Protein kinase-like (PK-like)"/>
    <property type="match status" value="1"/>
</dbReference>
<evidence type="ECO:0000313" key="17">
    <source>
        <dbReference type="Proteomes" id="UP000525078"/>
    </source>
</evidence>
<dbReference type="GO" id="GO:0004674">
    <property type="term" value="F:protein serine/threonine kinase activity"/>
    <property type="evidence" value="ECO:0007669"/>
    <property type="project" value="UniProtKB-KW"/>
</dbReference>
<feature type="domain" description="Gnk2-homologous" evidence="15">
    <location>
        <begin position="136"/>
        <end position="246"/>
    </location>
</feature>
<feature type="domain" description="Protein kinase" evidence="14">
    <location>
        <begin position="331"/>
        <end position="612"/>
    </location>
</feature>
<keyword evidence="5 10" id="KW-0547">Nucleotide-binding</keyword>
<keyword evidence="12" id="KW-0812">Transmembrane</keyword>
<feature type="region of interest" description="Disordered" evidence="11">
    <location>
        <begin position="622"/>
        <end position="648"/>
    </location>
</feature>
<dbReference type="InterPro" id="IPR017441">
    <property type="entry name" value="Protein_kinase_ATP_BS"/>
</dbReference>
<dbReference type="CDD" id="cd23509">
    <property type="entry name" value="Gnk2-like"/>
    <property type="match status" value="4"/>
</dbReference>
<evidence type="ECO:0000256" key="6">
    <source>
        <dbReference type="ARBA" id="ARBA00022777"/>
    </source>
</evidence>
<dbReference type="Proteomes" id="UP000525078">
    <property type="component" value="Unassembled WGS sequence"/>
</dbReference>
<gene>
    <name evidence="16" type="ORF">F8388_013585</name>
</gene>
<dbReference type="Pfam" id="PF07714">
    <property type="entry name" value="PK_Tyr_Ser-Thr"/>
    <property type="match status" value="1"/>
</dbReference>
<organism evidence="16 17">
    <name type="scientific">Cannabis sativa</name>
    <name type="common">Hemp</name>
    <name type="synonym">Marijuana</name>
    <dbReference type="NCBI Taxonomy" id="3483"/>
    <lineage>
        <taxon>Eukaryota</taxon>
        <taxon>Viridiplantae</taxon>
        <taxon>Streptophyta</taxon>
        <taxon>Embryophyta</taxon>
        <taxon>Tracheophyta</taxon>
        <taxon>Spermatophyta</taxon>
        <taxon>Magnoliopsida</taxon>
        <taxon>eudicotyledons</taxon>
        <taxon>Gunneridae</taxon>
        <taxon>Pentapetalae</taxon>
        <taxon>rosids</taxon>
        <taxon>fabids</taxon>
        <taxon>Rosales</taxon>
        <taxon>Cannabaceae</taxon>
        <taxon>Cannabis</taxon>
    </lineage>
</organism>
<keyword evidence="1" id="KW-0723">Serine/threonine-protein kinase</keyword>
<dbReference type="PROSITE" id="PS50011">
    <property type="entry name" value="PROTEIN_KINASE_DOM"/>
    <property type="match status" value="1"/>
</dbReference>
<keyword evidence="2" id="KW-0808">Transferase</keyword>
<evidence type="ECO:0000256" key="2">
    <source>
        <dbReference type="ARBA" id="ARBA00022679"/>
    </source>
</evidence>
<evidence type="ECO:0000256" key="8">
    <source>
        <dbReference type="ARBA" id="ARBA00023170"/>
    </source>
</evidence>
<evidence type="ECO:0000259" key="15">
    <source>
        <dbReference type="PROSITE" id="PS51473"/>
    </source>
</evidence>
<keyword evidence="6" id="KW-0418">Kinase</keyword>
<sequence length="1023" mass="111481">MASKLVIIIIGGWLWLQALRASPQTKLLNQGCSQYNATDLADFFSNLNATFSDLGAQLRDGDKRFATAQQARGSDPVYAMAQCRNYLSSADCAACFAAAEKQIRNCSAANGARVIYDGCFLRYETNGFFDQTTLPGNVGICGKQTIPRSAAAAFTSTVDDVLSTLQAATPKINGFFAAEKRQVPVSVAGGRNLTVYGVAQCAQTVSRSGCLDCLKVAYVNLQNCLPDSDGRAVDAGCFLRYSNTSFFADDQTTNLAPFLNGSSSRKKTIIGGIVGGVGALTLIIILGIFIWFKRYSKKSQPVARGNILGGTELQGPVNFKYNDLKHATKNFSEQNKLGEGGFGDVYKGSLKNGKIVAVKKLAIGKTERGKADFDSEVRLISNVHHRNLVRLLGCCNSGPQLLLVYEFMPNSSLDRFLFGEQRRGNLSWSERHNIIMGTAKGLAYLHEEFHVCIIHRDIKTSNILLDDNFNPRIADFGLAKLLPQDRSHLSTRFAGTLGYTAPEYAIHGQLSEKADTYSYGVVVLEIISGQKSTEIKENDPDGQYLLQRAWNLYENKKHIELVDEKLEVNEEEEETLKKIIEIALMCIQSSPTMRPTMSEVVVLLKTKKSSVLEESRPLTKPVFVDANQHPREERETSGSTASSTNTSNATTSISQLFGQYGGFSEVNSLARGLIIEKENVLDGGTVLSFDLSEKQAIIHEEEALRASPQTKLLKEACSPYNATDFADFFSNLNTTLSDLGAQIREGDKWFATAQQARGSDPVYAMAQCRNYLSSADCAACFAAAEKQIHNCSAANGARIIYDGCFLSAEAAAAFTSTVDDVLLALQAATPKINGYFAAEKRQVPVSVAGDRNLTVYGVAQCAHTVSRSGCLDCLKVAYANLQHCLPDLDGKAIDAGCFLRYSNASFFDDNQTTNLAPYLNGNSSKKKVIIGVVSGVGALVLFIILGIFIWFKRYFKKSQPLARGNIIGSTELQGPGSLKNGKIVAVKKLAIGKTERGKADFESEVRLISNVHHRNLESNEVEI</sequence>
<proteinExistence type="predicted"/>
<keyword evidence="3 13" id="KW-0732">Signal</keyword>
<evidence type="ECO:0000256" key="5">
    <source>
        <dbReference type="ARBA" id="ARBA00022741"/>
    </source>
</evidence>
<dbReference type="FunFam" id="1.10.510.10:FF:000336">
    <property type="entry name" value="Cysteine-rich receptor-like protein kinase 2"/>
    <property type="match status" value="1"/>
</dbReference>
<evidence type="ECO:0008006" key="18">
    <source>
        <dbReference type="Google" id="ProtNLM"/>
    </source>
</evidence>
<dbReference type="EMBL" id="JAATIP010000069">
    <property type="protein sequence ID" value="KAF4379367.1"/>
    <property type="molecule type" value="Genomic_DNA"/>
</dbReference>
<dbReference type="InterPro" id="IPR052059">
    <property type="entry name" value="CR_Ser/Thr_kinase"/>
</dbReference>